<feature type="transmembrane region" description="Helical" evidence="6">
    <location>
        <begin position="374"/>
        <end position="394"/>
    </location>
</feature>
<dbReference type="Proteomes" id="UP000504606">
    <property type="component" value="Unplaced"/>
</dbReference>
<feature type="chain" id="PRO_5026906529" evidence="7">
    <location>
        <begin position="27"/>
        <end position="420"/>
    </location>
</feature>
<dbReference type="Pfam" id="PF20520">
    <property type="entry name" value="Ac45-VOA1_TM"/>
    <property type="match status" value="1"/>
</dbReference>
<dbReference type="KEGG" id="foc:113203433"/>
<keyword evidence="3 6" id="KW-0812">Transmembrane</keyword>
<sequence>MKMASFKMYLTAILACILGTIFSTNAHSHVPVLLWQSHNGAESELNPPALSRMNVEEFADVLMRRVEADHNPVVVLFVEDTLSIEDFSRQSSGRSSLFPALQTIKGDVKLEFIPSVQTPVKALNRLSKLGYKWEQINGEVLPEANKKILIVNLSDLKVKEDRPSMLLQHDKYMTSLYKRMVTVYPNILAVYTGRHSSWTAPESRVRRDVEPTSSPATSCNVILTSSGTADQIMLYTSECPVLTINNTSFNLTSGEALSPDTRKESQRMILRYKLGNSSDKVTVRFRFNFTDDGYWQLTQAEYENSNAQKYLLEPKSTIRAALNNSYNCGSVALFQNTDKSQGNVTLWLKNIKVQPSVQGGKFSASEDCVPYFTIPIWSGLFVTFLLLFIVAWGIDMMMSIHTMDRFDDPKGKPLVFNAQE</sequence>
<evidence type="ECO:0000256" key="6">
    <source>
        <dbReference type="SAM" id="Phobius"/>
    </source>
</evidence>
<evidence type="ECO:0000256" key="4">
    <source>
        <dbReference type="ARBA" id="ARBA00022989"/>
    </source>
</evidence>
<keyword evidence="4 6" id="KW-1133">Transmembrane helix</keyword>
<evidence type="ECO:0000313" key="11">
    <source>
        <dbReference type="RefSeq" id="XP_026273907.1"/>
    </source>
</evidence>
<evidence type="ECO:0000313" key="10">
    <source>
        <dbReference type="Proteomes" id="UP000504606"/>
    </source>
</evidence>
<evidence type="ECO:0000259" key="8">
    <source>
        <dbReference type="Pfam" id="PF05827"/>
    </source>
</evidence>
<dbReference type="OrthoDB" id="9985059at2759"/>
<proteinExistence type="inferred from homology"/>
<gene>
    <name evidence="11" type="primary">LOC113203433</name>
</gene>
<evidence type="ECO:0000256" key="5">
    <source>
        <dbReference type="ARBA" id="ARBA00023136"/>
    </source>
</evidence>
<feature type="domain" description="V-type proton ATPase subunit S1/VOA1 transmembrane" evidence="9">
    <location>
        <begin position="370"/>
        <end position="408"/>
    </location>
</feature>
<evidence type="ECO:0000256" key="1">
    <source>
        <dbReference type="ARBA" id="ARBA00004167"/>
    </source>
</evidence>
<evidence type="ECO:0000256" key="7">
    <source>
        <dbReference type="SAM" id="SignalP"/>
    </source>
</evidence>
<dbReference type="RefSeq" id="XP_026273907.1">
    <property type="nucleotide sequence ID" value="XM_026418122.2"/>
</dbReference>
<dbReference type="Pfam" id="PF05827">
    <property type="entry name" value="VAS1_LD"/>
    <property type="match status" value="1"/>
</dbReference>
<organism evidence="10 11">
    <name type="scientific">Frankliniella occidentalis</name>
    <name type="common">Western flower thrips</name>
    <name type="synonym">Euthrips occidentalis</name>
    <dbReference type="NCBI Taxonomy" id="133901"/>
    <lineage>
        <taxon>Eukaryota</taxon>
        <taxon>Metazoa</taxon>
        <taxon>Ecdysozoa</taxon>
        <taxon>Arthropoda</taxon>
        <taxon>Hexapoda</taxon>
        <taxon>Insecta</taxon>
        <taxon>Pterygota</taxon>
        <taxon>Neoptera</taxon>
        <taxon>Paraneoptera</taxon>
        <taxon>Thysanoptera</taxon>
        <taxon>Terebrantia</taxon>
        <taxon>Thripoidea</taxon>
        <taxon>Thripidae</taxon>
        <taxon>Frankliniella</taxon>
    </lineage>
</organism>
<dbReference type="PANTHER" id="PTHR12471:SF7">
    <property type="entry name" value="V-TYPE PROTON ATPASE SUBUNIT S1"/>
    <property type="match status" value="1"/>
</dbReference>
<keyword evidence="5 6" id="KW-0472">Membrane</keyword>
<dbReference type="Gene3D" id="2.40.160.110">
    <property type="match status" value="1"/>
</dbReference>
<accession>A0A6J1RYQ2</accession>
<dbReference type="GO" id="GO:0001671">
    <property type="term" value="F:ATPase activator activity"/>
    <property type="evidence" value="ECO:0007669"/>
    <property type="project" value="TreeGrafter"/>
</dbReference>
<dbReference type="InterPro" id="IPR046756">
    <property type="entry name" value="VAS1/VOA1_TM"/>
</dbReference>
<keyword evidence="10" id="KW-1185">Reference proteome</keyword>
<evidence type="ECO:0000256" key="3">
    <source>
        <dbReference type="ARBA" id="ARBA00022692"/>
    </source>
</evidence>
<dbReference type="GeneID" id="113203433"/>
<name>A0A6J1RYQ2_FRAOC</name>
<reference evidence="11" key="1">
    <citation type="submission" date="2025-08" db="UniProtKB">
        <authorList>
            <consortium name="RefSeq"/>
        </authorList>
    </citation>
    <scope>IDENTIFICATION</scope>
    <source>
        <tissue evidence="11">Whole organism</tissue>
    </source>
</reference>
<dbReference type="InterPro" id="IPR008388">
    <property type="entry name" value="Ac45_acc_su"/>
</dbReference>
<dbReference type="GO" id="GO:0033176">
    <property type="term" value="C:proton-transporting V-type ATPase complex"/>
    <property type="evidence" value="ECO:0007669"/>
    <property type="project" value="TreeGrafter"/>
</dbReference>
<evidence type="ECO:0000259" key="9">
    <source>
        <dbReference type="Pfam" id="PF20520"/>
    </source>
</evidence>
<evidence type="ECO:0000256" key="2">
    <source>
        <dbReference type="ARBA" id="ARBA00009037"/>
    </source>
</evidence>
<dbReference type="GO" id="GO:0030641">
    <property type="term" value="P:regulation of cellular pH"/>
    <property type="evidence" value="ECO:0007669"/>
    <property type="project" value="TreeGrafter"/>
</dbReference>
<keyword evidence="7" id="KW-0732">Signal</keyword>
<comment type="subcellular location">
    <subcellularLocation>
        <location evidence="1">Membrane</location>
        <topology evidence="1">Single-pass membrane protein</topology>
    </subcellularLocation>
</comment>
<dbReference type="AlphaFoldDB" id="A0A6J1RYQ2"/>
<feature type="signal peptide" evidence="7">
    <location>
        <begin position="1"/>
        <end position="26"/>
    </location>
</feature>
<feature type="domain" description="V-type proton ATPase subunit S1 luminal" evidence="8">
    <location>
        <begin position="234"/>
        <end position="355"/>
    </location>
</feature>
<comment type="similarity">
    <text evidence="2">Belongs to the vacuolar ATPase subunit S1 family.</text>
</comment>
<dbReference type="PANTHER" id="PTHR12471">
    <property type="entry name" value="VACUOLAR ATP SYNTHASE SUBUNIT S1"/>
    <property type="match status" value="1"/>
</dbReference>
<protein>
    <submittedName>
        <fullName evidence="11">V-type proton ATPase subunit S1</fullName>
    </submittedName>
</protein>
<dbReference type="InterPro" id="IPR046755">
    <property type="entry name" value="VAS1_LD"/>
</dbReference>